<keyword evidence="2" id="KW-1185">Reference proteome</keyword>
<protein>
    <submittedName>
        <fullName evidence="1">Uncharacterized protein</fullName>
    </submittedName>
</protein>
<name>A0A316YCI0_9BASI</name>
<gene>
    <name evidence="1" type="ORF">FA10DRAFT_197696</name>
</gene>
<sequence>MQDGEQRQARAWRYVAAQASRIAQHFFKALALRFISLLSLSPPSSSLVCVLPLVPTHSAKPGTEDYLKRSILLDESLHAPFSILTSPPQSPPRCDS</sequence>
<dbReference type="Proteomes" id="UP000245768">
    <property type="component" value="Unassembled WGS sequence"/>
</dbReference>
<evidence type="ECO:0000313" key="2">
    <source>
        <dbReference type="Proteomes" id="UP000245768"/>
    </source>
</evidence>
<dbReference type="RefSeq" id="XP_025374385.1">
    <property type="nucleotide sequence ID" value="XM_025518414.1"/>
</dbReference>
<proteinExistence type="predicted"/>
<dbReference type="InParanoid" id="A0A316YCI0"/>
<accession>A0A316YCI0</accession>
<dbReference type="EMBL" id="KZ819641">
    <property type="protein sequence ID" value="PWN87187.1"/>
    <property type="molecule type" value="Genomic_DNA"/>
</dbReference>
<dbReference type="GeneID" id="37040330"/>
<reference evidence="1 2" key="1">
    <citation type="journal article" date="2018" name="Mol. Biol. Evol.">
        <title>Broad Genomic Sampling Reveals a Smut Pathogenic Ancestry of the Fungal Clade Ustilaginomycotina.</title>
        <authorList>
            <person name="Kijpornyongpan T."/>
            <person name="Mondo S.J."/>
            <person name="Barry K."/>
            <person name="Sandor L."/>
            <person name="Lee J."/>
            <person name="Lipzen A."/>
            <person name="Pangilinan J."/>
            <person name="LaButti K."/>
            <person name="Hainaut M."/>
            <person name="Henrissat B."/>
            <person name="Grigoriev I.V."/>
            <person name="Spatafora J.W."/>
            <person name="Aime M.C."/>
        </authorList>
    </citation>
    <scope>NUCLEOTIDE SEQUENCE [LARGE SCALE GENOMIC DNA]</scope>
    <source>
        <strain evidence="1 2">MCA 4198</strain>
    </source>
</reference>
<evidence type="ECO:0000313" key="1">
    <source>
        <dbReference type="EMBL" id="PWN87187.1"/>
    </source>
</evidence>
<dbReference type="AlphaFoldDB" id="A0A316YCI0"/>
<organism evidence="1 2">
    <name type="scientific">Acaromyces ingoldii</name>
    <dbReference type="NCBI Taxonomy" id="215250"/>
    <lineage>
        <taxon>Eukaryota</taxon>
        <taxon>Fungi</taxon>
        <taxon>Dikarya</taxon>
        <taxon>Basidiomycota</taxon>
        <taxon>Ustilaginomycotina</taxon>
        <taxon>Exobasidiomycetes</taxon>
        <taxon>Exobasidiales</taxon>
        <taxon>Cryptobasidiaceae</taxon>
        <taxon>Acaromyces</taxon>
    </lineage>
</organism>